<reference evidence="3" key="1">
    <citation type="journal article" date="2019" name="Int. J. Syst. Evol. Microbiol.">
        <title>The Global Catalogue of Microorganisms (GCM) 10K type strain sequencing project: providing services to taxonomists for standard genome sequencing and annotation.</title>
        <authorList>
            <consortium name="The Broad Institute Genomics Platform"/>
            <consortium name="The Broad Institute Genome Sequencing Center for Infectious Disease"/>
            <person name="Wu L."/>
            <person name="Ma J."/>
        </authorList>
    </citation>
    <scope>NUCLEOTIDE SEQUENCE [LARGE SCALE GENOMIC DNA]</scope>
    <source>
        <strain evidence="3">CCUG 59778</strain>
    </source>
</reference>
<dbReference type="InterPro" id="IPR010368">
    <property type="entry name" value="Com_YlbF"/>
</dbReference>
<accession>A0ABV8X2T5</accession>
<dbReference type="EMBL" id="JBHSEC010000002">
    <property type="protein sequence ID" value="MFC4409329.1"/>
    <property type="molecule type" value="Genomic_DNA"/>
</dbReference>
<dbReference type="Gene3D" id="1.20.1500.10">
    <property type="entry name" value="YheA/YmcA-like"/>
    <property type="match status" value="1"/>
</dbReference>
<feature type="coiled-coil region" evidence="1">
    <location>
        <begin position="83"/>
        <end position="113"/>
    </location>
</feature>
<dbReference type="Pfam" id="PF06133">
    <property type="entry name" value="Com_YlbF"/>
    <property type="match status" value="1"/>
</dbReference>
<dbReference type="PANTHER" id="PTHR38448">
    <property type="entry name" value="REGULATORY PROTEIN YLBF-RELATED"/>
    <property type="match status" value="1"/>
</dbReference>
<evidence type="ECO:0000256" key="1">
    <source>
        <dbReference type="SAM" id="Coils"/>
    </source>
</evidence>
<evidence type="ECO:0000313" key="3">
    <source>
        <dbReference type="Proteomes" id="UP001595817"/>
    </source>
</evidence>
<protein>
    <submittedName>
        <fullName evidence="2">YlbF family regulator</fullName>
    </submittedName>
</protein>
<dbReference type="InterPro" id="IPR052767">
    <property type="entry name" value="Bact_com_dev_regulator"/>
</dbReference>
<gene>
    <name evidence="2" type="ORF">ACFOZY_02640</name>
</gene>
<organism evidence="2 3">
    <name type="scientific">Chungangia koreensis</name>
    <dbReference type="NCBI Taxonomy" id="752657"/>
    <lineage>
        <taxon>Bacteria</taxon>
        <taxon>Bacillati</taxon>
        <taxon>Bacillota</taxon>
        <taxon>Bacilli</taxon>
        <taxon>Lactobacillales</taxon>
        <taxon>Chungangia</taxon>
    </lineage>
</organism>
<dbReference type="InterPro" id="IPR023378">
    <property type="entry name" value="YheA/YmcA-like_dom_sf"/>
</dbReference>
<dbReference type="PANTHER" id="PTHR38448:SF2">
    <property type="entry name" value="REGULATORY PROTEIN YLBF"/>
    <property type="match status" value="1"/>
</dbReference>
<sequence length="148" mass="16640">MMMTDTWTRIIDQAEDLCSMILASEQALQYHEAYHAVYSDQSLVEDIRLFQQMKEHYEDVQRFGRYHPDYNKIMKDVRVQKRNLDLNEKVANLKVAENELQDLLDEVSLLVGKTVSDSVMVPVSNPFFSTSSSCGGGCGSGGSCSCSA</sequence>
<proteinExistence type="predicted"/>
<dbReference type="Proteomes" id="UP001595817">
    <property type="component" value="Unassembled WGS sequence"/>
</dbReference>
<evidence type="ECO:0000313" key="2">
    <source>
        <dbReference type="EMBL" id="MFC4409329.1"/>
    </source>
</evidence>
<keyword evidence="3" id="KW-1185">Reference proteome</keyword>
<keyword evidence="1" id="KW-0175">Coiled coil</keyword>
<dbReference type="SUPFAM" id="SSF158622">
    <property type="entry name" value="YheA/YmcA-like"/>
    <property type="match status" value="1"/>
</dbReference>
<name>A0ABV8X2T5_9LACT</name>
<comment type="caution">
    <text evidence="2">The sequence shown here is derived from an EMBL/GenBank/DDBJ whole genome shotgun (WGS) entry which is preliminary data.</text>
</comment>
<dbReference type="RefSeq" id="WP_378151952.1">
    <property type="nucleotide sequence ID" value="NZ_JBHSEC010000002.1"/>
</dbReference>